<dbReference type="InterPro" id="IPR002293">
    <property type="entry name" value="AA/rel_permease1"/>
</dbReference>
<feature type="transmembrane region" description="Helical" evidence="7">
    <location>
        <begin position="120"/>
        <end position="147"/>
    </location>
</feature>
<evidence type="ECO:0000256" key="7">
    <source>
        <dbReference type="SAM" id="Phobius"/>
    </source>
</evidence>
<dbReference type="FunFam" id="1.20.1740.10:FF:000046">
    <property type="entry name" value="Amino-acid permease, putative"/>
    <property type="match status" value="1"/>
</dbReference>
<dbReference type="PANTHER" id="PTHR45649">
    <property type="entry name" value="AMINO-ACID PERMEASE BAT1"/>
    <property type="match status" value="1"/>
</dbReference>
<dbReference type="GO" id="GO:0016020">
    <property type="term" value="C:membrane"/>
    <property type="evidence" value="ECO:0007669"/>
    <property type="project" value="UniProtKB-SubCell"/>
</dbReference>
<evidence type="ECO:0000256" key="4">
    <source>
        <dbReference type="ARBA" id="ARBA00022989"/>
    </source>
</evidence>
<accession>A0A5N6TZC8</accession>
<feature type="transmembrane region" description="Helical" evidence="7">
    <location>
        <begin position="42"/>
        <end position="66"/>
    </location>
</feature>
<feature type="transmembrane region" description="Helical" evidence="7">
    <location>
        <begin position="198"/>
        <end position="220"/>
    </location>
</feature>
<dbReference type="PANTHER" id="PTHR45649:SF7">
    <property type="entry name" value="CHOLINE TRANSPORT PROTEIN"/>
    <property type="match status" value="1"/>
</dbReference>
<sequence>MQQMREIKTANSSQENGATGEMDADEKRLAEMGYNQDMQRNFSVFSLLGVAFSLANSWFGISASLITGISSGGTVLTIYGIPLIALISTCVGVTLAELASSMPNAGGQYFWANELAPTRYSSFASYLTGWLAWAGAIFTCASVALSLGSAGVGMWQLGHPDFVPKPWHSVVGYEVINFFAFLFNCVGKLLPTVAKTTLYISLVSFAVILITVPAASRTHADAKFVFATFKNSTGWTSDGIAFLVGLINPNWVFACLDSATHLAEEVHKPERSIPIAILCTVLLGFVTSWFYCISMFFSVTNLDEILESPTGVPILALFYQALQNKAGAIVLEALILVTGIGCQIACQTWQSRLCWSFARDHGLPVSGFLAKVHPTLDVPLNAHSVSSFIVGLLGLLYLGSSTAFNSMVTACIVLLYMSYVVPVVCLLYKGRDNIPHGPFWLGKLGLVCNWVVLAWSLFCLVIYSFPAVYPVNAGNMNYVSAVYGIVAVIIAVDWVVRGKRQFRGQTARHREAQGGQFSETVH</sequence>
<evidence type="ECO:0000256" key="3">
    <source>
        <dbReference type="ARBA" id="ARBA00022692"/>
    </source>
</evidence>
<dbReference type="Pfam" id="PF13520">
    <property type="entry name" value="AA_permease_2"/>
    <property type="match status" value="1"/>
</dbReference>
<feature type="transmembrane region" description="Helical" evidence="7">
    <location>
        <begin position="477"/>
        <end position="496"/>
    </location>
</feature>
<feature type="region of interest" description="Disordered" evidence="6">
    <location>
        <begin position="1"/>
        <end position="22"/>
    </location>
</feature>
<proteinExistence type="predicted"/>
<dbReference type="OrthoDB" id="3257095at2759"/>
<dbReference type="Proteomes" id="UP000325780">
    <property type="component" value="Unassembled WGS sequence"/>
</dbReference>
<dbReference type="PIRSF" id="PIRSF006060">
    <property type="entry name" value="AA_transporter"/>
    <property type="match status" value="1"/>
</dbReference>
<gene>
    <name evidence="8" type="ORF">BDV25DRAFT_128587</name>
</gene>
<evidence type="ECO:0000256" key="6">
    <source>
        <dbReference type="SAM" id="MobiDB-lite"/>
    </source>
</evidence>
<evidence type="ECO:0000256" key="2">
    <source>
        <dbReference type="ARBA" id="ARBA00022448"/>
    </source>
</evidence>
<dbReference type="AlphaFoldDB" id="A0A5N6TZC8"/>
<evidence type="ECO:0000256" key="1">
    <source>
        <dbReference type="ARBA" id="ARBA00004141"/>
    </source>
</evidence>
<feature type="transmembrane region" description="Helical" evidence="7">
    <location>
        <begin position="275"/>
        <end position="297"/>
    </location>
</feature>
<comment type="subcellular location">
    <subcellularLocation>
        <location evidence="1">Membrane</location>
        <topology evidence="1">Multi-pass membrane protein</topology>
    </subcellularLocation>
</comment>
<dbReference type="GO" id="GO:0015101">
    <property type="term" value="F:organic cation transmembrane transporter activity"/>
    <property type="evidence" value="ECO:0007669"/>
    <property type="project" value="UniProtKB-ARBA"/>
</dbReference>
<keyword evidence="5 7" id="KW-0472">Membrane</keyword>
<dbReference type="EMBL" id="ML742066">
    <property type="protein sequence ID" value="KAE8151702.1"/>
    <property type="molecule type" value="Genomic_DNA"/>
</dbReference>
<protein>
    <submittedName>
        <fullName evidence="8">Amino acid transporter</fullName>
    </submittedName>
</protein>
<keyword evidence="2" id="KW-0813">Transport</keyword>
<name>A0A5N6TZC8_ASPAV</name>
<feature type="transmembrane region" description="Helical" evidence="7">
    <location>
        <begin position="440"/>
        <end position="465"/>
    </location>
</feature>
<evidence type="ECO:0000313" key="9">
    <source>
        <dbReference type="Proteomes" id="UP000325780"/>
    </source>
</evidence>
<dbReference type="Gene3D" id="1.20.1740.10">
    <property type="entry name" value="Amino acid/polyamine transporter I"/>
    <property type="match status" value="1"/>
</dbReference>
<evidence type="ECO:0000256" key="5">
    <source>
        <dbReference type="ARBA" id="ARBA00023136"/>
    </source>
</evidence>
<evidence type="ECO:0000313" key="8">
    <source>
        <dbReference type="EMBL" id="KAE8151702.1"/>
    </source>
</evidence>
<keyword evidence="3 7" id="KW-0812">Transmembrane</keyword>
<keyword evidence="4 7" id="KW-1133">Transmembrane helix</keyword>
<feature type="transmembrane region" description="Helical" evidence="7">
    <location>
        <begin position="167"/>
        <end position="186"/>
    </location>
</feature>
<reference evidence="8 9" key="1">
    <citation type="submission" date="2019-04" db="EMBL/GenBank/DDBJ databases">
        <title>Friends and foes A comparative genomics study of 23 Aspergillus species from section Flavi.</title>
        <authorList>
            <consortium name="DOE Joint Genome Institute"/>
            <person name="Kjaerbolling I."/>
            <person name="Vesth T."/>
            <person name="Frisvad J.C."/>
            <person name="Nybo J.L."/>
            <person name="Theobald S."/>
            <person name="Kildgaard S."/>
            <person name="Isbrandt T."/>
            <person name="Kuo A."/>
            <person name="Sato A."/>
            <person name="Lyhne E.K."/>
            <person name="Kogle M.E."/>
            <person name="Wiebenga A."/>
            <person name="Kun R.S."/>
            <person name="Lubbers R.J."/>
            <person name="Makela M.R."/>
            <person name="Barry K."/>
            <person name="Chovatia M."/>
            <person name="Clum A."/>
            <person name="Daum C."/>
            <person name="Haridas S."/>
            <person name="He G."/>
            <person name="LaButti K."/>
            <person name="Lipzen A."/>
            <person name="Mondo S."/>
            <person name="Riley R."/>
            <person name="Salamov A."/>
            <person name="Simmons B.A."/>
            <person name="Magnuson J.K."/>
            <person name="Henrissat B."/>
            <person name="Mortensen U.H."/>
            <person name="Larsen T.O."/>
            <person name="Devries R.P."/>
            <person name="Grigoriev I.V."/>
            <person name="Machida M."/>
            <person name="Baker S.E."/>
            <person name="Andersen M.R."/>
        </authorList>
    </citation>
    <scope>NUCLEOTIDE SEQUENCE [LARGE SCALE GENOMIC DNA]</scope>
    <source>
        <strain evidence="8 9">IBT 18842</strain>
    </source>
</reference>
<feature type="transmembrane region" description="Helical" evidence="7">
    <location>
        <begin position="78"/>
        <end position="99"/>
    </location>
</feature>
<feature type="transmembrane region" description="Helical" evidence="7">
    <location>
        <begin position="404"/>
        <end position="428"/>
    </location>
</feature>
<organism evidence="8 9">
    <name type="scientific">Aspergillus avenaceus</name>
    <dbReference type="NCBI Taxonomy" id="36643"/>
    <lineage>
        <taxon>Eukaryota</taxon>
        <taxon>Fungi</taxon>
        <taxon>Dikarya</taxon>
        <taxon>Ascomycota</taxon>
        <taxon>Pezizomycotina</taxon>
        <taxon>Eurotiomycetes</taxon>
        <taxon>Eurotiomycetidae</taxon>
        <taxon>Eurotiales</taxon>
        <taxon>Aspergillaceae</taxon>
        <taxon>Aspergillus</taxon>
        <taxon>Aspergillus subgen. Circumdati</taxon>
    </lineage>
</organism>
<keyword evidence="9" id="KW-1185">Reference proteome</keyword>
<feature type="transmembrane region" description="Helical" evidence="7">
    <location>
        <begin position="240"/>
        <end position="263"/>
    </location>
</feature>